<name>A0A6G6GJ82_9FLAO</name>
<evidence type="ECO:0000313" key="3">
    <source>
        <dbReference type="Proteomes" id="UP000505306"/>
    </source>
</evidence>
<feature type="transmembrane region" description="Helical" evidence="1">
    <location>
        <begin position="82"/>
        <end position="104"/>
    </location>
</feature>
<evidence type="ECO:0000256" key="1">
    <source>
        <dbReference type="SAM" id="Phobius"/>
    </source>
</evidence>
<keyword evidence="1" id="KW-0812">Transmembrane</keyword>
<keyword evidence="1" id="KW-1133">Transmembrane helix</keyword>
<sequence length="178" mass="19137">METTTTGKSYKVVNIVFFTQITLLLLMAVCFILDRNGITFFEGSFVYVIIIGSIGASISLLRRLTTEIKTNASAATTTKKNMITVIFMPIFYGTLMAGIAYLLFMSEILSGDGAGGLLTTNLFPKFTEPAITGSLTDQFGAMVPAGMKNTGKLLLWALIAGYSERFIAGILGKLESTG</sequence>
<feature type="transmembrane region" description="Helical" evidence="1">
    <location>
        <begin position="12"/>
        <end position="34"/>
    </location>
</feature>
<dbReference type="EMBL" id="CP049057">
    <property type="protein sequence ID" value="QIE58574.1"/>
    <property type="molecule type" value="Genomic_DNA"/>
</dbReference>
<evidence type="ECO:0000313" key="2">
    <source>
        <dbReference type="EMBL" id="QIE58574.1"/>
    </source>
</evidence>
<dbReference type="KEGG" id="mgel:G5B37_03065"/>
<dbReference type="AlphaFoldDB" id="A0A6G6GJ82"/>
<dbReference type="RefSeq" id="WP_164678597.1">
    <property type="nucleotide sequence ID" value="NZ_CP049057.1"/>
</dbReference>
<keyword evidence="3" id="KW-1185">Reference proteome</keyword>
<reference evidence="2 3" key="1">
    <citation type="submission" date="2020-02" db="EMBL/GenBank/DDBJ databases">
        <title>Complete genome sequence of Flavobacteriaceae bacterium.</title>
        <authorList>
            <person name="Kim S.-J."/>
            <person name="Kim Y.-S."/>
            <person name="Kim K.-H."/>
        </authorList>
    </citation>
    <scope>NUCLEOTIDE SEQUENCE [LARGE SCALE GENOMIC DNA]</scope>
    <source>
        <strain evidence="2 3">RR4-40</strain>
    </source>
</reference>
<organism evidence="2 3">
    <name type="scientific">Rasiella rasia</name>
    <dbReference type="NCBI Taxonomy" id="2744027"/>
    <lineage>
        <taxon>Bacteria</taxon>
        <taxon>Pseudomonadati</taxon>
        <taxon>Bacteroidota</taxon>
        <taxon>Flavobacteriia</taxon>
        <taxon>Flavobacteriales</taxon>
        <taxon>Flavobacteriaceae</taxon>
        <taxon>Rasiella</taxon>
    </lineage>
</organism>
<feature type="transmembrane region" description="Helical" evidence="1">
    <location>
        <begin position="40"/>
        <end position="61"/>
    </location>
</feature>
<keyword evidence="1" id="KW-0472">Membrane</keyword>
<gene>
    <name evidence="2" type="ORF">G5B37_03065</name>
</gene>
<accession>A0A6G6GJ82</accession>
<protein>
    <submittedName>
        <fullName evidence="2">Uncharacterized protein</fullName>
    </submittedName>
</protein>
<dbReference type="Proteomes" id="UP000505306">
    <property type="component" value="Chromosome"/>
</dbReference>
<proteinExistence type="predicted"/>